<feature type="compositionally biased region" description="Pro residues" evidence="1">
    <location>
        <begin position="183"/>
        <end position="193"/>
    </location>
</feature>
<dbReference type="EMBL" id="VJOL01000003">
    <property type="protein sequence ID" value="TSE31791.1"/>
    <property type="molecule type" value="Genomic_DNA"/>
</dbReference>
<proteinExistence type="predicted"/>
<dbReference type="InterPro" id="IPR010982">
    <property type="entry name" value="Lambda_DNA-bd_dom_sf"/>
</dbReference>
<dbReference type="Pfam" id="PF13413">
    <property type="entry name" value="HTH_25"/>
    <property type="match status" value="1"/>
</dbReference>
<dbReference type="GO" id="GO:0003677">
    <property type="term" value="F:DNA binding"/>
    <property type="evidence" value="ECO:0007669"/>
    <property type="project" value="InterPro"/>
</dbReference>
<dbReference type="PANTHER" id="PTHR34475">
    <property type="match status" value="1"/>
</dbReference>
<keyword evidence="2" id="KW-1133">Transmembrane helix</keyword>
<dbReference type="PANTHER" id="PTHR34475:SF1">
    <property type="entry name" value="CYTOSKELETON PROTEIN RODZ"/>
    <property type="match status" value="1"/>
</dbReference>
<organism evidence="4 5">
    <name type="scientific">Tepidimonas thermarum</name>
    <dbReference type="NCBI Taxonomy" id="335431"/>
    <lineage>
        <taxon>Bacteria</taxon>
        <taxon>Pseudomonadati</taxon>
        <taxon>Pseudomonadota</taxon>
        <taxon>Betaproteobacteria</taxon>
        <taxon>Burkholderiales</taxon>
        <taxon>Tepidimonas</taxon>
    </lineage>
</organism>
<accession>A0A554X7I4</accession>
<keyword evidence="2" id="KW-0812">Transmembrane</keyword>
<dbReference type="OrthoDB" id="5293433at2"/>
<dbReference type="RefSeq" id="WP_143900172.1">
    <property type="nucleotide sequence ID" value="NZ_VJOL01000003.1"/>
</dbReference>
<feature type="compositionally biased region" description="Low complexity" evidence="1">
    <location>
        <begin position="165"/>
        <end position="182"/>
    </location>
</feature>
<name>A0A554X7I4_9BURK</name>
<dbReference type="Pfam" id="PF13464">
    <property type="entry name" value="RodZ_C"/>
    <property type="match status" value="1"/>
</dbReference>
<comment type="caution">
    <text evidence="4">The sequence shown here is derived from an EMBL/GenBank/DDBJ whole genome shotgun (WGS) entry which is preliminary data.</text>
</comment>
<keyword evidence="2" id="KW-0472">Membrane</keyword>
<dbReference type="CDD" id="cd00093">
    <property type="entry name" value="HTH_XRE"/>
    <property type="match status" value="1"/>
</dbReference>
<keyword evidence="5" id="KW-1185">Reference proteome</keyword>
<dbReference type="AlphaFoldDB" id="A0A554X7I4"/>
<dbReference type="InterPro" id="IPR025194">
    <property type="entry name" value="RodZ-like_C"/>
</dbReference>
<evidence type="ECO:0000313" key="4">
    <source>
        <dbReference type="EMBL" id="TSE31791.1"/>
    </source>
</evidence>
<protein>
    <submittedName>
        <fullName evidence="4">Cytoskeleton protein RodZ</fullName>
    </submittedName>
</protein>
<dbReference type="InterPro" id="IPR001387">
    <property type="entry name" value="Cro/C1-type_HTH"/>
</dbReference>
<evidence type="ECO:0000259" key="3">
    <source>
        <dbReference type="Pfam" id="PF13464"/>
    </source>
</evidence>
<dbReference type="Gene3D" id="1.10.260.40">
    <property type="entry name" value="lambda repressor-like DNA-binding domains"/>
    <property type="match status" value="1"/>
</dbReference>
<evidence type="ECO:0000256" key="2">
    <source>
        <dbReference type="SAM" id="Phobius"/>
    </source>
</evidence>
<feature type="region of interest" description="Disordered" evidence="1">
    <location>
        <begin position="162"/>
        <end position="226"/>
    </location>
</feature>
<feature type="transmembrane region" description="Helical" evidence="2">
    <location>
        <begin position="119"/>
        <end position="139"/>
    </location>
</feature>
<gene>
    <name evidence="4" type="primary">rodZ</name>
    <name evidence="4" type="ORF">Tther_00301</name>
</gene>
<dbReference type="Proteomes" id="UP000318542">
    <property type="component" value="Unassembled WGS sequence"/>
</dbReference>
<evidence type="ECO:0000313" key="5">
    <source>
        <dbReference type="Proteomes" id="UP000318542"/>
    </source>
</evidence>
<evidence type="ECO:0000256" key="1">
    <source>
        <dbReference type="SAM" id="MobiDB-lite"/>
    </source>
</evidence>
<feature type="domain" description="Cytoskeleton protein RodZ-like C-terminal" evidence="3">
    <location>
        <begin position="236"/>
        <end position="307"/>
    </location>
</feature>
<sequence>MSEPEASTSAQTAGAQLRQAREAAGLHIATLAATLKVPVQRLEALEAGQHDALPGGVPFARALALSVCRVLKVDPAPVLEALPAGPAPRLQPASGSLDAPLPREAAAPMLGERRAGLPSVPVLIALALIALAVVLWFVLPPAEPQEAATVAVTAPLAAQESTSTAPAAAQGLGGAAPDAPTATPTPTPAPPAAPDSGAASVGTMPAPAQAAPGAATGPTAGTAGADAPAAANGVLELRASAPSWIQVVGASGKVWLQRSVQPGEAVRFDADLPLAVTVGRADATQVVVRGQPFDLAPVTRNNVARFEVR</sequence>
<feature type="compositionally biased region" description="Low complexity" evidence="1">
    <location>
        <begin position="194"/>
        <end position="226"/>
    </location>
</feature>
<reference evidence="4 5" key="1">
    <citation type="submission" date="2019-07" db="EMBL/GenBank/DDBJ databases">
        <title>Tepidimonas thermarum AA-1 draft genome.</title>
        <authorList>
            <person name="Da Costa M.S."/>
            <person name="Froufe H.J.C."/>
            <person name="Egas C."/>
            <person name="Albuquerque L."/>
        </authorList>
    </citation>
    <scope>NUCLEOTIDE SEQUENCE [LARGE SCALE GENOMIC DNA]</scope>
    <source>
        <strain evidence="4 5">AA-1</strain>
    </source>
</reference>
<dbReference type="InterPro" id="IPR050400">
    <property type="entry name" value="Bact_Cytoskel_RodZ"/>
</dbReference>